<feature type="transmembrane region" description="Helical" evidence="9">
    <location>
        <begin position="213"/>
        <end position="234"/>
    </location>
</feature>
<reference evidence="11" key="1">
    <citation type="submission" date="2019-11" db="EMBL/GenBank/DDBJ databases">
        <title>Complete genome sequence of Corynebacterium kalinowskii 1959, a novel Corynebacterium species isolated from soil of a small paddock in Vilsendorf, Germany.</title>
        <authorList>
            <person name="Schaffert L."/>
            <person name="Ruwe M."/>
            <person name="Milse J."/>
            <person name="Hanuschka K."/>
            <person name="Ortseifen V."/>
            <person name="Droste J."/>
            <person name="Brandt D."/>
            <person name="Schlueter L."/>
            <person name="Kutter Y."/>
            <person name="Vinke S."/>
            <person name="Viehoefer P."/>
            <person name="Jacob L."/>
            <person name="Luebke N.-C."/>
            <person name="Schulte-Berndt E."/>
            <person name="Hain C."/>
            <person name="Linder M."/>
            <person name="Schmidt P."/>
            <person name="Wollenschlaeger L."/>
            <person name="Luttermann T."/>
            <person name="Thieme E."/>
            <person name="Hassa J."/>
            <person name="Haak M."/>
            <person name="Wittchen M."/>
            <person name="Mentz A."/>
            <person name="Persicke M."/>
            <person name="Busche T."/>
            <person name="Ruckert C."/>
        </authorList>
    </citation>
    <scope>NUCLEOTIDE SEQUENCE [LARGE SCALE GENOMIC DNA]</scope>
    <source>
        <strain evidence="11">1959</strain>
    </source>
</reference>
<keyword evidence="6 9" id="KW-0769">Symport</keyword>
<comment type="similarity">
    <text evidence="2 9">Belongs to the alanine or glycine:cation symporter (AGCS) (TC 2.A.25) family.</text>
</comment>
<proteinExistence type="inferred from homology"/>
<evidence type="ECO:0000256" key="1">
    <source>
        <dbReference type="ARBA" id="ARBA00004651"/>
    </source>
</evidence>
<evidence type="ECO:0000256" key="7">
    <source>
        <dbReference type="ARBA" id="ARBA00022989"/>
    </source>
</evidence>
<dbReference type="FunFam" id="1.20.1740.10:FF:000004">
    <property type="entry name" value="Sodium:alanine symporter family protein"/>
    <property type="match status" value="1"/>
</dbReference>
<feature type="transmembrane region" description="Helical" evidence="9">
    <location>
        <begin position="351"/>
        <end position="377"/>
    </location>
</feature>
<keyword evidence="8 9" id="KW-0472">Membrane</keyword>
<dbReference type="PANTHER" id="PTHR30330:SF3">
    <property type="entry name" value="TRANSCRIPTIONAL REGULATOR, LRP FAMILY"/>
    <property type="match status" value="1"/>
</dbReference>
<sequence length="472" mass="49770">MSDFTTLLGDIDSFVWGPFFLIPLLLGTGLILTIRLRGLQFRTLFTALRHGLIDRNDQSGEGDITNYQALTTALAATVGVGNIVGVATAISVGGPGSLFWMWVTGLVGMASKYSEAFLGVRFRTTDSAGEQSGGPQYYLERGIKGPLGKILGLSFTVFAIIASFGIGNLTQANAVATGLHDAFGIQPHISGVIMFIALGAVLLGGIQSIGKVTAAFVPLMILLYIVGAIVVLVINAENIPGAFQLIFTDAFTGTAAAGGFLGSGLILALQMGVARGIFSNESGMGSASIAAAAAKTSHPVRQGLVSMTQTFIDTLVVVTFTGLVIISTGTWDQGKEHAGTLTSDAFAAGLPGHYGGMIVSISLVFFAFSTIIGWSYYGERCMERLVGRHGALPYRMVFTIVVFFGATTELETVWTLADLANGLMALPNLIGLILLSGLVAKETLAYLKFDPKLRASHEDVARHLQEQGTDWK</sequence>
<feature type="transmembrane region" description="Helical" evidence="9">
    <location>
        <begin position="189"/>
        <end position="206"/>
    </location>
</feature>
<keyword evidence="5 9" id="KW-0812">Transmembrane</keyword>
<comment type="subcellular location">
    <subcellularLocation>
        <location evidence="1 9">Cell membrane</location>
        <topology evidence="1 9">Multi-pass membrane protein</topology>
    </subcellularLocation>
</comment>
<evidence type="ECO:0000256" key="9">
    <source>
        <dbReference type="RuleBase" id="RU363064"/>
    </source>
</evidence>
<evidence type="ECO:0000256" key="2">
    <source>
        <dbReference type="ARBA" id="ARBA00009261"/>
    </source>
</evidence>
<dbReference type="Proteomes" id="UP000427071">
    <property type="component" value="Chromosome"/>
</dbReference>
<gene>
    <name evidence="10" type="primary">alsT1</name>
    <name evidence="10" type="ORF">CKALI_02310</name>
</gene>
<evidence type="ECO:0000256" key="6">
    <source>
        <dbReference type="ARBA" id="ARBA00022847"/>
    </source>
</evidence>
<evidence type="ECO:0000313" key="10">
    <source>
        <dbReference type="EMBL" id="QGU01352.1"/>
    </source>
</evidence>
<dbReference type="PANTHER" id="PTHR30330">
    <property type="entry name" value="AGSS FAMILY TRANSPORTER, SODIUM-ALANINE"/>
    <property type="match status" value="1"/>
</dbReference>
<dbReference type="EMBL" id="CP046452">
    <property type="protein sequence ID" value="QGU01352.1"/>
    <property type="molecule type" value="Genomic_DNA"/>
</dbReference>
<accession>A0A6B8V8B2</accession>
<dbReference type="NCBIfam" id="TIGR00835">
    <property type="entry name" value="agcS"/>
    <property type="match status" value="1"/>
</dbReference>
<keyword evidence="3 9" id="KW-0813">Transport</keyword>
<keyword evidence="4 9" id="KW-1003">Cell membrane</keyword>
<evidence type="ECO:0000256" key="5">
    <source>
        <dbReference type="ARBA" id="ARBA00022692"/>
    </source>
</evidence>
<feature type="transmembrane region" description="Helical" evidence="9">
    <location>
        <begin position="429"/>
        <end position="447"/>
    </location>
</feature>
<name>A0A6B8V8B2_9CORY</name>
<dbReference type="Gene3D" id="1.20.1740.10">
    <property type="entry name" value="Amino acid/polyamine transporter I"/>
    <property type="match status" value="1"/>
</dbReference>
<dbReference type="Pfam" id="PF01235">
    <property type="entry name" value="Na_Ala_symp"/>
    <property type="match status" value="1"/>
</dbReference>
<evidence type="ECO:0000313" key="11">
    <source>
        <dbReference type="Proteomes" id="UP000427071"/>
    </source>
</evidence>
<evidence type="ECO:0000256" key="4">
    <source>
        <dbReference type="ARBA" id="ARBA00022475"/>
    </source>
</evidence>
<organism evidence="10 11">
    <name type="scientific">Corynebacterium kalinowskii</name>
    <dbReference type="NCBI Taxonomy" id="2675216"/>
    <lineage>
        <taxon>Bacteria</taxon>
        <taxon>Bacillati</taxon>
        <taxon>Actinomycetota</taxon>
        <taxon>Actinomycetes</taxon>
        <taxon>Mycobacteriales</taxon>
        <taxon>Corynebacteriaceae</taxon>
        <taxon>Corynebacterium</taxon>
    </lineage>
</organism>
<feature type="transmembrane region" description="Helical" evidence="9">
    <location>
        <begin position="150"/>
        <end position="169"/>
    </location>
</feature>
<dbReference type="PRINTS" id="PR00175">
    <property type="entry name" value="NAALASMPORT"/>
</dbReference>
<keyword evidence="11" id="KW-1185">Reference proteome</keyword>
<dbReference type="GO" id="GO:0005886">
    <property type="term" value="C:plasma membrane"/>
    <property type="evidence" value="ECO:0007669"/>
    <property type="project" value="UniProtKB-SubCell"/>
</dbReference>
<evidence type="ECO:0000256" key="3">
    <source>
        <dbReference type="ARBA" id="ARBA00022448"/>
    </source>
</evidence>
<feature type="transmembrane region" description="Helical" evidence="9">
    <location>
        <begin position="14"/>
        <end position="34"/>
    </location>
</feature>
<dbReference type="GO" id="GO:0005283">
    <property type="term" value="F:amino acid:sodium symporter activity"/>
    <property type="evidence" value="ECO:0007669"/>
    <property type="project" value="InterPro"/>
</dbReference>
<keyword evidence="7 9" id="KW-1133">Transmembrane helix</keyword>
<feature type="transmembrane region" description="Helical" evidence="9">
    <location>
        <begin position="397"/>
        <end position="417"/>
    </location>
</feature>
<feature type="transmembrane region" description="Helical" evidence="9">
    <location>
        <begin position="311"/>
        <end position="331"/>
    </location>
</feature>
<evidence type="ECO:0000256" key="8">
    <source>
        <dbReference type="ARBA" id="ARBA00023136"/>
    </source>
</evidence>
<dbReference type="InterPro" id="IPR001463">
    <property type="entry name" value="Na/Ala_symport"/>
</dbReference>
<feature type="transmembrane region" description="Helical" evidence="9">
    <location>
        <begin position="246"/>
        <end position="269"/>
    </location>
</feature>
<dbReference type="AlphaFoldDB" id="A0A6B8V8B2"/>
<dbReference type="KEGG" id="ckw:CKALI_02310"/>
<dbReference type="RefSeq" id="WP_156191763.1">
    <property type="nucleotide sequence ID" value="NZ_CP046452.1"/>
</dbReference>
<protein>
    <submittedName>
        <fullName evidence="10">Amino-acid carrier protein AlsT</fullName>
    </submittedName>
</protein>